<dbReference type="Pfam" id="PF00535">
    <property type="entry name" value="Glycos_transf_2"/>
    <property type="match status" value="1"/>
</dbReference>
<sequence>MKESIIITYHKNKDMLLYCLDRILKTTPNEVEILIIGNNINKSELDIDIPNSRCKYLKYPQNLQYPKALNLAVKQCDSEIITFVDSDIFVWDGWYEALHKTFANSDKIGAVGAKLINPLNNRIIDFGIMYSKYNSAHTMMGLLYNHPLSMTDRCVQAVCSAIMMTSKSIFEKVGGMDEDIPYSYTDCDYCFRLKNNGFETWVSAKALAYHKGGTDPNNSKSAFSYYRLDAKGMYGMKDYSKITYDNIEWYKKSACYFLKEYPLEVHQFVMLDFSTLYDKDFFHQMIKEALVIDYLDIIERPNSQRDAKEIVLYNEASFEFIDLVSPIIYFVDTFVSLFNNKLWFQMRNIKYDIVVDRHGNFMPLYLIAEQRC</sequence>
<dbReference type="Proteomes" id="UP001494672">
    <property type="component" value="Unassembled WGS sequence"/>
</dbReference>
<protein>
    <submittedName>
        <fullName evidence="2">Glycosyltransferase</fullName>
        <ecNumber evidence="2">2.4.-.-</ecNumber>
    </submittedName>
</protein>
<reference evidence="2 3" key="1">
    <citation type="submission" date="2024-04" db="EMBL/GenBank/DDBJ databases">
        <title>Human intestinal bacterial collection.</title>
        <authorList>
            <person name="Pauvert C."/>
            <person name="Hitch T.C.A."/>
            <person name="Clavel T."/>
        </authorList>
    </citation>
    <scope>NUCLEOTIDE SEQUENCE [LARGE SCALE GENOMIC DNA]</scope>
    <source>
        <strain evidence="2 3">CLA-AA-H181</strain>
    </source>
</reference>
<dbReference type="SUPFAM" id="SSF53448">
    <property type="entry name" value="Nucleotide-diphospho-sugar transferases"/>
    <property type="match status" value="1"/>
</dbReference>
<dbReference type="RefSeq" id="WP_055273781.1">
    <property type="nucleotide sequence ID" value="NZ_JBBNGJ010000020.1"/>
</dbReference>
<dbReference type="PANTHER" id="PTHR43179:SF7">
    <property type="entry name" value="RHAMNOSYLTRANSFERASE WBBL"/>
    <property type="match status" value="1"/>
</dbReference>
<comment type="caution">
    <text evidence="2">The sequence shown here is derived from an EMBL/GenBank/DDBJ whole genome shotgun (WGS) entry which is preliminary data.</text>
</comment>
<keyword evidence="3" id="KW-1185">Reference proteome</keyword>
<dbReference type="GO" id="GO:0016757">
    <property type="term" value="F:glycosyltransferase activity"/>
    <property type="evidence" value="ECO:0007669"/>
    <property type="project" value="UniProtKB-KW"/>
</dbReference>
<feature type="domain" description="Glycosyltransferase 2-like" evidence="1">
    <location>
        <begin position="4"/>
        <end position="128"/>
    </location>
</feature>
<dbReference type="EMBL" id="JBBNGJ010000020">
    <property type="protein sequence ID" value="MEQ2594019.1"/>
    <property type="molecule type" value="Genomic_DNA"/>
</dbReference>
<keyword evidence="2" id="KW-0328">Glycosyltransferase</keyword>
<accession>A0ABV1ICR4</accession>
<dbReference type="InterPro" id="IPR029044">
    <property type="entry name" value="Nucleotide-diphossugar_trans"/>
</dbReference>
<gene>
    <name evidence="2" type="ORF">AAAU18_14055</name>
</gene>
<dbReference type="Gene3D" id="3.90.550.10">
    <property type="entry name" value="Spore Coat Polysaccharide Biosynthesis Protein SpsA, Chain A"/>
    <property type="match status" value="1"/>
</dbReference>
<proteinExistence type="predicted"/>
<dbReference type="InterPro" id="IPR001173">
    <property type="entry name" value="Glyco_trans_2-like"/>
</dbReference>
<dbReference type="EC" id="2.4.-.-" evidence="2"/>
<keyword evidence="2" id="KW-0808">Transferase</keyword>
<organism evidence="2 3">
    <name type="scientific">Coprococcus aceti</name>
    <dbReference type="NCBI Taxonomy" id="2981786"/>
    <lineage>
        <taxon>Bacteria</taxon>
        <taxon>Bacillati</taxon>
        <taxon>Bacillota</taxon>
        <taxon>Clostridia</taxon>
        <taxon>Lachnospirales</taxon>
        <taxon>Lachnospiraceae</taxon>
        <taxon>Coprococcus</taxon>
    </lineage>
</organism>
<evidence type="ECO:0000259" key="1">
    <source>
        <dbReference type="Pfam" id="PF00535"/>
    </source>
</evidence>
<dbReference type="PANTHER" id="PTHR43179">
    <property type="entry name" value="RHAMNOSYLTRANSFERASE WBBL"/>
    <property type="match status" value="1"/>
</dbReference>
<name>A0ABV1ICR4_9FIRM</name>
<evidence type="ECO:0000313" key="3">
    <source>
        <dbReference type="Proteomes" id="UP001494672"/>
    </source>
</evidence>
<evidence type="ECO:0000313" key="2">
    <source>
        <dbReference type="EMBL" id="MEQ2594019.1"/>
    </source>
</evidence>